<reference evidence="1 2" key="1">
    <citation type="submission" date="2018-08" db="EMBL/GenBank/DDBJ databases">
        <authorList>
            <person name="Laetsch R D."/>
            <person name="Stevens L."/>
            <person name="Kumar S."/>
            <person name="Blaxter L. M."/>
        </authorList>
    </citation>
    <scope>NUCLEOTIDE SEQUENCE [LARGE SCALE GENOMIC DNA]</scope>
</reference>
<proteinExistence type="predicted"/>
<dbReference type="STRING" id="42156.A0A3P6UNX2"/>
<dbReference type="AlphaFoldDB" id="A0A3P6UNX2"/>
<dbReference type="Proteomes" id="UP000277928">
    <property type="component" value="Unassembled WGS sequence"/>
</dbReference>
<keyword evidence="2" id="KW-1185">Reference proteome</keyword>
<dbReference type="GO" id="GO:0008080">
    <property type="term" value="F:N-acetyltransferase activity"/>
    <property type="evidence" value="ECO:0007669"/>
    <property type="project" value="TreeGrafter"/>
</dbReference>
<gene>
    <name evidence="1" type="ORF">NLS_LOCUS4358</name>
</gene>
<evidence type="ECO:0000313" key="2">
    <source>
        <dbReference type="Proteomes" id="UP000277928"/>
    </source>
</evidence>
<protein>
    <recommendedName>
        <fullName evidence="3">N-acetyltransferase domain-containing protein</fullName>
    </recommendedName>
</protein>
<dbReference type="Gene3D" id="3.40.630.30">
    <property type="match status" value="1"/>
</dbReference>
<dbReference type="PANTHER" id="PTHR20905">
    <property type="entry name" value="N-ACETYLTRANSFERASE-RELATED"/>
    <property type="match status" value="1"/>
</dbReference>
<sequence length="181" mass="20763">MANNNQTVPTTINDLKLTQLCESNLNDVMEYLMKHFIPNEPTSRSVDLSCTDGWKITEATIRNCLKFPYSYALRNEKDEIVATRMAMVIERPKFNETSKCEGSINYEQENEADGMAKSAIEITRLLNTLESKIWHLVAPSTKKLLAIMIISTHDKYTGRGLMRELLTFDLTEQKQAEKRKP</sequence>
<dbReference type="PANTHER" id="PTHR20905:SF1">
    <property type="entry name" value="AT07410P-RELATED"/>
    <property type="match status" value="1"/>
</dbReference>
<name>A0A3P6UNX2_LITSI</name>
<accession>A0A3P6UNX2</accession>
<dbReference type="OrthoDB" id="41532at2759"/>
<organism evidence="1 2">
    <name type="scientific">Litomosoides sigmodontis</name>
    <name type="common">Filarial nematode worm</name>
    <dbReference type="NCBI Taxonomy" id="42156"/>
    <lineage>
        <taxon>Eukaryota</taxon>
        <taxon>Metazoa</taxon>
        <taxon>Ecdysozoa</taxon>
        <taxon>Nematoda</taxon>
        <taxon>Chromadorea</taxon>
        <taxon>Rhabditida</taxon>
        <taxon>Spirurina</taxon>
        <taxon>Spiruromorpha</taxon>
        <taxon>Filarioidea</taxon>
        <taxon>Onchocercidae</taxon>
        <taxon>Litomosoides</taxon>
    </lineage>
</organism>
<evidence type="ECO:0008006" key="3">
    <source>
        <dbReference type="Google" id="ProtNLM"/>
    </source>
</evidence>
<dbReference type="OMA" id="DYRIATS"/>
<dbReference type="EMBL" id="UYRX01000276">
    <property type="protein sequence ID" value="VDK79101.1"/>
    <property type="molecule type" value="Genomic_DNA"/>
</dbReference>
<evidence type="ECO:0000313" key="1">
    <source>
        <dbReference type="EMBL" id="VDK79101.1"/>
    </source>
</evidence>